<dbReference type="CDD" id="cd02800">
    <property type="entry name" value="tRNA_bind_EcMetRS_like"/>
    <property type="match status" value="1"/>
</dbReference>
<dbReference type="InterPro" id="IPR023457">
    <property type="entry name" value="Met-tRNA_synth_2"/>
</dbReference>
<evidence type="ECO:0000256" key="9">
    <source>
        <dbReference type="ARBA" id="ARBA00022884"/>
    </source>
</evidence>
<comment type="caution">
    <text evidence="17">The sequence shown here is derived from an EMBL/GenBank/DDBJ whole genome shotgun (WGS) entry which is preliminary data.</text>
</comment>
<comment type="subcellular location">
    <subcellularLocation>
        <location evidence="2 13">Cytoplasm</location>
    </subcellularLocation>
</comment>
<feature type="binding site" evidence="13">
    <location>
        <position position="147"/>
    </location>
    <ligand>
        <name>Zn(2+)</name>
        <dbReference type="ChEBI" id="CHEBI:29105"/>
    </ligand>
</feature>
<dbReference type="CDD" id="cd07957">
    <property type="entry name" value="Anticodon_Ia_Met"/>
    <property type="match status" value="1"/>
</dbReference>
<dbReference type="GO" id="GO:0004825">
    <property type="term" value="F:methionine-tRNA ligase activity"/>
    <property type="evidence" value="ECO:0007669"/>
    <property type="project" value="UniProtKB-UniRule"/>
</dbReference>
<dbReference type="GO" id="GO:0005737">
    <property type="term" value="C:cytoplasm"/>
    <property type="evidence" value="ECO:0007669"/>
    <property type="project" value="UniProtKB-SubCell"/>
</dbReference>
<gene>
    <name evidence="13 17" type="primary">metG</name>
    <name evidence="17" type="ORF">ENW50_06720</name>
</gene>
<dbReference type="NCBIfam" id="NF008900">
    <property type="entry name" value="PRK12267.1"/>
    <property type="match status" value="1"/>
</dbReference>
<keyword evidence="9 13" id="KW-0694">RNA-binding</keyword>
<evidence type="ECO:0000256" key="12">
    <source>
        <dbReference type="ARBA" id="ARBA00047364"/>
    </source>
</evidence>
<feature type="domain" description="TRNA-binding" evidence="16">
    <location>
        <begin position="658"/>
        <end position="759"/>
    </location>
</feature>
<evidence type="ECO:0000256" key="11">
    <source>
        <dbReference type="ARBA" id="ARBA00023146"/>
    </source>
</evidence>
<evidence type="ECO:0000256" key="13">
    <source>
        <dbReference type="HAMAP-Rule" id="MF_01228"/>
    </source>
</evidence>
<dbReference type="PANTHER" id="PTHR43326:SF1">
    <property type="entry name" value="METHIONINE--TRNA LIGASE, MITOCHONDRIAL"/>
    <property type="match status" value="1"/>
</dbReference>
<dbReference type="InterPro" id="IPR004495">
    <property type="entry name" value="Met-tRNA-synth_bsu_C"/>
</dbReference>
<evidence type="ECO:0000256" key="4">
    <source>
        <dbReference type="ARBA" id="ARBA00022490"/>
    </source>
</evidence>
<dbReference type="GO" id="GO:0000049">
    <property type="term" value="F:tRNA binding"/>
    <property type="evidence" value="ECO:0007669"/>
    <property type="project" value="UniProtKB-UniRule"/>
</dbReference>
<evidence type="ECO:0000256" key="10">
    <source>
        <dbReference type="ARBA" id="ARBA00022917"/>
    </source>
</evidence>
<evidence type="ECO:0000313" key="17">
    <source>
        <dbReference type="EMBL" id="HGY94363.1"/>
    </source>
</evidence>
<dbReference type="InterPro" id="IPR009080">
    <property type="entry name" value="tRNAsynth_Ia_anticodon-bd"/>
</dbReference>
<keyword evidence="5 13" id="KW-0820">tRNA-binding</keyword>
<dbReference type="CDD" id="cd00814">
    <property type="entry name" value="MetRS_core"/>
    <property type="match status" value="1"/>
</dbReference>
<evidence type="ECO:0000256" key="6">
    <source>
        <dbReference type="ARBA" id="ARBA00022598"/>
    </source>
</evidence>
<dbReference type="NCBIfam" id="TIGR00399">
    <property type="entry name" value="metG_C_term"/>
    <property type="match status" value="1"/>
</dbReference>
<dbReference type="EMBL" id="DTKL01000039">
    <property type="protein sequence ID" value="HGY94363.1"/>
    <property type="molecule type" value="Genomic_DNA"/>
</dbReference>
<dbReference type="PANTHER" id="PTHR43326">
    <property type="entry name" value="METHIONYL-TRNA SYNTHETASE"/>
    <property type="match status" value="1"/>
</dbReference>
<dbReference type="SUPFAM" id="SSF52374">
    <property type="entry name" value="Nucleotidylyl transferase"/>
    <property type="match status" value="1"/>
</dbReference>
<comment type="subunit">
    <text evidence="3 13">Homodimer.</text>
</comment>
<comment type="caution">
    <text evidence="13">Lacks conserved residue(s) required for the propagation of feature annotation.</text>
</comment>
<feature type="compositionally biased region" description="Polar residues" evidence="15">
    <location>
        <begin position="557"/>
        <end position="569"/>
    </location>
</feature>
<dbReference type="PRINTS" id="PR01041">
    <property type="entry name" value="TRNASYNTHMET"/>
</dbReference>
<feature type="region of interest" description="Disordered" evidence="15">
    <location>
        <begin position="547"/>
        <end position="585"/>
    </location>
</feature>
<proteinExistence type="inferred from homology"/>
<dbReference type="InterPro" id="IPR012340">
    <property type="entry name" value="NA-bd_OB-fold"/>
</dbReference>
<evidence type="ECO:0000256" key="8">
    <source>
        <dbReference type="ARBA" id="ARBA00022840"/>
    </source>
</evidence>
<comment type="similarity">
    <text evidence="14">Belongs to the class-I aminoacyl-tRNA synthetase family.</text>
</comment>
<dbReference type="Gene3D" id="2.40.50.140">
    <property type="entry name" value="Nucleic acid-binding proteins"/>
    <property type="match status" value="1"/>
</dbReference>
<accession>A0A7V5CT04</accession>
<evidence type="ECO:0000256" key="14">
    <source>
        <dbReference type="RuleBase" id="RU363039"/>
    </source>
</evidence>
<dbReference type="EC" id="6.1.1.10" evidence="13"/>
<evidence type="ECO:0000256" key="3">
    <source>
        <dbReference type="ARBA" id="ARBA00011738"/>
    </source>
</evidence>
<dbReference type="FunFam" id="2.40.50.140:FF:000042">
    <property type="entry name" value="Methionine--tRNA ligase"/>
    <property type="match status" value="1"/>
</dbReference>
<dbReference type="InterPro" id="IPR014729">
    <property type="entry name" value="Rossmann-like_a/b/a_fold"/>
</dbReference>
<evidence type="ECO:0000256" key="7">
    <source>
        <dbReference type="ARBA" id="ARBA00022741"/>
    </source>
</evidence>
<keyword evidence="8 13" id="KW-0067">ATP-binding</keyword>
<dbReference type="SUPFAM" id="SSF47323">
    <property type="entry name" value="Anticodon-binding domain of a subclass of class I aminoacyl-tRNA synthetases"/>
    <property type="match status" value="1"/>
</dbReference>
<dbReference type="InterPro" id="IPR033911">
    <property type="entry name" value="MetRS_core"/>
</dbReference>
<dbReference type="AlphaFoldDB" id="A0A7V5CT04"/>
<evidence type="ECO:0000256" key="2">
    <source>
        <dbReference type="ARBA" id="ARBA00004496"/>
    </source>
</evidence>
<dbReference type="Gene3D" id="3.40.50.620">
    <property type="entry name" value="HUPs"/>
    <property type="match status" value="1"/>
</dbReference>
<dbReference type="FunFam" id="2.170.220.10:FF:000002">
    <property type="entry name" value="Methionine--tRNA ligase"/>
    <property type="match status" value="1"/>
</dbReference>
<dbReference type="InterPro" id="IPR002547">
    <property type="entry name" value="tRNA-bd_dom"/>
</dbReference>
<reference evidence="17" key="1">
    <citation type="journal article" date="2020" name="mSystems">
        <title>Genome- and Community-Level Interaction Insights into Carbon Utilization and Element Cycling Functions of Hydrothermarchaeota in Hydrothermal Sediment.</title>
        <authorList>
            <person name="Zhou Z."/>
            <person name="Liu Y."/>
            <person name="Xu W."/>
            <person name="Pan J."/>
            <person name="Luo Z.H."/>
            <person name="Li M."/>
        </authorList>
    </citation>
    <scope>NUCLEOTIDE SEQUENCE [LARGE SCALE GENOMIC DNA]</scope>
    <source>
        <strain evidence="17">SpSt-855</strain>
    </source>
</reference>
<dbReference type="Pfam" id="PF09334">
    <property type="entry name" value="tRNA-synt_1g"/>
    <property type="match status" value="1"/>
</dbReference>
<keyword evidence="11 13" id="KW-0030">Aminoacyl-tRNA synthetase</keyword>
<dbReference type="InterPro" id="IPR041872">
    <property type="entry name" value="Anticodon_Met"/>
</dbReference>
<dbReference type="PROSITE" id="PS50886">
    <property type="entry name" value="TRBD"/>
    <property type="match status" value="1"/>
</dbReference>
<organism evidence="17">
    <name type="scientific">Acidobacterium capsulatum</name>
    <dbReference type="NCBI Taxonomy" id="33075"/>
    <lineage>
        <taxon>Bacteria</taxon>
        <taxon>Pseudomonadati</taxon>
        <taxon>Acidobacteriota</taxon>
        <taxon>Terriglobia</taxon>
        <taxon>Terriglobales</taxon>
        <taxon>Acidobacteriaceae</taxon>
        <taxon>Acidobacterium</taxon>
    </lineage>
</organism>
<dbReference type="Gene3D" id="2.170.220.10">
    <property type="match status" value="1"/>
</dbReference>
<dbReference type="HAMAP" id="MF_01228">
    <property type="entry name" value="Met_tRNA_synth_type2"/>
    <property type="match status" value="1"/>
</dbReference>
<keyword evidence="10 13" id="KW-0648">Protein biosynthesis</keyword>
<name>A0A7V5CT04_9BACT</name>
<dbReference type="GO" id="GO:0006431">
    <property type="term" value="P:methionyl-tRNA aminoacylation"/>
    <property type="evidence" value="ECO:0007669"/>
    <property type="project" value="UniProtKB-UniRule"/>
</dbReference>
<evidence type="ECO:0000256" key="15">
    <source>
        <dbReference type="SAM" id="MobiDB-lite"/>
    </source>
</evidence>
<evidence type="ECO:0000259" key="16">
    <source>
        <dbReference type="PROSITE" id="PS50886"/>
    </source>
</evidence>
<sequence length="759" mass="82684">MPESKKFYLTTPIYYVNARPHIGTSYTTLVADTIARRKRALGVETWFLTGTDEHGQKIERSAEKAGCSPQEFTDEVSAKFRALWDRMGLEYDDYIRTTEPRHKRGVQKLFALLKERGYIYKGTYTGQYCVSDEAYVDGPPGIACPDCGRITETVSEENYFFKLSAFERTLLEYYEAHPQFIQPETRRNEVLSFVRSGLKDLSISRTSFNWGIPVPGDEKHVIYVWMDALANYITSLGWESEDAAARARFAKFWPADLHIIGKEISRFHCVYWPAFLMAAGLPLPKSIVAHGWLLFEQNKMSKSRGNIVRAETILDVFGAMKPDLPKAEQDRLGADVLRYFLLREVVFGQDGSFSFDALVQRYNADLANGYGNLVSRTLSMIQKYFDGVVPANDGASAEIGEAATRTLTAFDEQMAGLDFSRALETVWALVGAVDGYLTAQAPWKQKEGVADDAQAALRARALYTAAEAIRVITALVYPVMPWAAAQVWAQLGLGDMEAAAKRGELKNLAWGGLKPGTKLGVLGPVFPRAEKEAVARMQEMEANNVVKTEASGDNAGTAENTPLKPTTGLNGAPPETKEGAPAVSAAGAAAPAHASKLRAAIDGLAVALAETTSEASAAAAFETAIAGMVQELVAKKPAAAPAAKPAPELPEGKISIDDFLKVELRVAQVKVAERVPKADKLLRLEVDLGTETRQILAGIAESYEPEQLIGRQIVIVANLAPRKMRGLESNGMLLAASVEGGKAVLAGFHEPIENGAKLK</sequence>
<dbReference type="Pfam" id="PF01588">
    <property type="entry name" value="tRNA_bind"/>
    <property type="match status" value="1"/>
</dbReference>
<evidence type="ECO:0000256" key="5">
    <source>
        <dbReference type="ARBA" id="ARBA00022555"/>
    </source>
</evidence>
<dbReference type="Gene3D" id="1.10.730.10">
    <property type="entry name" value="Isoleucyl-tRNA Synthetase, Domain 1"/>
    <property type="match status" value="1"/>
</dbReference>
<keyword evidence="4 13" id="KW-0963">Cytoplasm</keyword>
<comment type="catalytic activity">
    <reaction evidence="12 13">
        <text>tRNA(Met) + L-methionine + ATP = L-methionyl-tRNA(Met) + AMP + diphosphate</text>
        <dbReference type="Rhea" id="RHEA:13481"/>
        <dbReference type="Rhea" id="RHEA-COMP:9667"/>
        <dbReference type="Rhea" id="RHEA-COMP:9698"/>
        <dbReference type="ChEBI" id="CHEBI:30616"/>
        <dbReference type="ChEBI" id="CHEBI:33019"/>
        <dbReference type="ChEBI" id="CHEBI:57844"/>
        <dbReference type="ChEBI" id="CHEBI:78442"/>
        <dbReference type="ChEBI" id="CHEBI:78530"/>
        <dbReference type="ChEBI" id="CHEBI:456215"/>
        <dbReference type="EC" id="6.1.1.10"/>
    </reaction>
</comment>
<feature type="binding site" evidence="13">
    <location>
        <position position="129"/>
    </location>
    <ligand>
        <name>Zn(2+)</name>
        <dbReference type="ChEBI" id="CHEBI:29105"/>
    </ligand>
</feature>
<dbReference type="InterPro" id="IPR015413">
    <property type="entry name" value="Methionyl/Leucyl_tRNA_Synth"/>
</dbReference>
<comment type="function">
    <text evidence="1 13">Is required not only for elongation of protein synthesis but also for the initiation of all mRNA translation through initiator tRNA(fMet) aminoacylation.</text>
</comment>
<feature type="binding site" evidence="13">
    <location>
        <position position="144"/>
    </location>
    <ligand>
        <name>Zn(2+)</name>
        <dbReference type="ChEBI" id="CHEBI:29105"/>
    </ligand>
</feature>
<dbReference type="GO" id="GO:0005524">
    <property type="term" value="F:ATP binding"/>
    <property type="evidence" value="ECO:0007669"/>
    <property type="project" value="UniProtKB-UniRule"/>
</dbReference>
<dbReference type="SUPFAM" id="SSF50249">
    <property type="entry name" value="Nucleic acid-binding proteins"/>
    <property type="match status" value="1"/>
</dbReference>
<evidence type="ECO:0000256" key="1">
    <source>
        <dbReference type="ARBA" id="ARBA00003314"/>
    </source>
</evidence>
<dbReference type="Pfam" id="PF19303">
    <property type="entry name" value="Anticodon_3"/>
    <property type="match status" value="1"/>
</dbReference>
<keyword evidence="6 13" id="KW-0436">Ligase</keyword>
<keyword evidence="7 13" id="KW-0547">Nucleotide-binding</keyword>
<protein>
    <recommendedName>
        <fullName evidence="13">Methionine--tRNA ligase</fullName>
        <ecNumber evidence="13">6.1.1.10</ecNumber>
    </recommendedName>
    <alternativeName>
        <fullName evidence="13">Methionyl-tRNA synthetase</fullName>
        <shortName evidence="13">MetRS</shortName>
    </alternativeName>
</protein>
<feature type="short sequence motif" description="'KMSKS' region" evidence="13">
    <location>
        <begin position="299"/>
        <end position="303"/>
    </location>
</feature>